<sequence length="164" mass="18721">MNLKKVDFVWVNRDQSNFEWFSSLLCNLEKEQSREASLKDAIHMHMFMTAAPNQYEVNGVGVQMALDLVHNAKKTDLLTGLATRTQGGRPDFDKASARPGCRCMGSNQELKQSLQICERLRYSLCHQHVDRYSGAVQSSVWIGNQTQQLLRIIQRTIDYACSRP</sequence>
<dbReference type="InterPro" id="IPR039261">
    <property type="entry name" value="FNR_nucleotide-bd"/>
</dbReference>
<dbReference type="GO" id="GO:0043020">
    <property type="term" value="C:NADPH oxidase complex"/>
    <property type="evidence" value="ECO:0007669"/>
    <property type="project" value="TreeGrafter"/>
</dbReference>
<proteinExistence type="predicted"/>
<dbReference type="GO" id="GO:0042554">
    <property type="term" value="P:superoxide anion generation"/>
    <property type="evidence" value="ECO:0007669"/>
    <property type="project" value="TreeGrafter"/>
</dbReference>
<dbReference type="InterPro" id="IPR013121">
    <property type="entry name" value="Fe_red_NAD-bd_6"/>
</dbReference>
<dbReference type="Gene3D" id="3.40.50.80">
    <property type="entry name" value="Nucleotide-binding domain of ferredoxin-NADP reductase (FNR) module"/>
    <property type="match status" value="1"/>
</dbReference>
<dbReference type="InterPro" id="IPR050369">
    <property type="entry name" value="RBOH/FRE"/>
</dbReference>
<name>A0AAV3Z906_9GAST</name>
<dbReference type="PANTHER" id="PTHR11972">
    <property type="entry name" value="NADPH OXIDASE"/>
    <property type="match status" value="1"/>
</dbReference>
<protein>
    <submittedName>
        <fullName evidence="3">NADPH oxidase 5</fullName>
    </submittedName>
</protein>
<feature type="domain" description="Ferric reductase NAD binding" evidence="2">
    <location>
        <begin position="2"/>
        <end position="95"/>
    </location>
</feature>
<accession>A0AAV3Z906</accession>
<reference evidence="3 4" key="1">
    <citation type="journal article" date="2021" name="Elife">
        <title>Chloroplast acquisition without the gene transfer in kleptoplastic sea slugs, Plakobranchus ocellatus.</title>
        <authorList>
            <person name="Maeda T."/>
            <person name="Takahashi S."/>
            <person name="Yoshida T."/>
            <person name="Shimamura S."/>
            <person name="Takaki Y."/>
            <person name="Nagai Y."/>
            <person name="Toyoda A."/>
            <person name="Suzuki Y."/>
            <person name="Arimoto A."/>
            <person name="Ishii H."/>
            <person name="Satoh N."/>
            <person name="Nishiyama T."/>
            <person name="Hasebe M."/>
            <person name="Maruyama T."/>
            <person name="Minagawa J."/>
            <person name="Obokata J."/>
            <person name="Shigenobu S."/>
        </authorList>
    </citation>
    <scope>NUCLEOTIDE SEQUENCE [LARGE SCALE GENOMIC DNA]</scope>
</reference>
<keyword evidence="1" id="KW-0560">Oxidoreductase</keyword>
<evidence type="ECO:0000313" key="3">
    <source>
        <dbReference type="EMBL" id="GFN95780.1"/>
    </source>
</evidence>
<evidence type="ECO:0000256" key="1">
    <source>
        <dbReference type="ARBA" id="ARBA00023002"/>
    </source>
</evidence>
<keyword evidence="4" id="KW-1185">Reference proteome</keyword>
<dbReference type="Proteomes" id="UP000735302">
    <property type="component" value="Unassembled WGS sequence"/>
</dbReference>
<comment type="caution">
    <text evidence="3">The sequence shown here is derived from an EMBL/GenBank/DDBJ whole genome shotgun (WGS) entry which is preliminary data.</text>
</comment>
<dbReference type="GO" id="GO:0016175">
    <property type="term" value="F:superoxide-generating NAD(P)H oxidase activity"/>
    <property type="evidence" value="ECO:0007669"/>
    <property type="project" value="TreeGrafter"/>
</dbReference>
<dbReference type="Pfam" id="PF08030">
    <property type="entry name" value="NAD_binding_6"/>
    <property type="match status" value="1"/>
</dbReference>
<gene>
    <name evidence="3" type="ORF">PoB_002228600</name>
</gene>
<evidence type="ECO:0000313" key="4">
    <source>
        <dbReference type="Proteomes" id="UP000735302"/>
    </source>
</evidence>
<dbReference type="GO" id="GO:0006952">
    <property type="term" value="P:defense response"/>
    <property type="evidence" value="ECO:0007669"/>
    <property type="project" value="TreeGrafter"/>
</dbReference>
<evidence type="ECO:0000259" key="2">
    <source>
        <dbReference type="Pfam" id="PF08030"/>
    </source>
</evidence>
<dbReference type="AlphaFoldDB" id="A0AAV3Z906"/>
<dbReference type="PANTHER" id="PTHR11972:SF58">
    <property type="entry name" value="NADPH OXIDASE 5"/>
    <property type="match status" value="1"/>
</dbReference>
<organism evidence="3 4">
    <name type="scientific">Plakobranchus ocellatus</name>
    <dbReference type="NCBI Taxonomy" id="259542"/>
    <lineage>
        <taxon>Eukaryota</taxon>
        <taxon>Metazoa</taxon>
        <taxon>Spiralia</taxon>
        <taxon>Lophotrochozoa</taxon>
        <taxon>Mollusca</taxon>
        <taxon>Gastropoda</taxon>
        <taxon>Heterobranchia</taxon>
        <taxon>Euthyneura</taxon>
        <taxon>Panpulmonata</taxon>
        <taxon>Sacoglossa</taxon>
        <taxon>Placobranchoidea</taxon>
        <taxon>Plakobranchidae</taxon>
        <taxon>Plakobranchus</taxon>
    </lineage>
</organism>
<dbReference type="EMBL" id="BLXT01002535">
    <property type="protein sequence ID" value="GFN95780.1"/>
    <property type="molecule type" value="Genomic_DNA"/>
</dbReference>